<dbReference type="GO" id="GO:0005634">
    <property type="term" value="C:nucleus"/>
    <property type="evidence" value="ECO:0007669"/>
    <property type="project" value="TreeGrafter"/>
</dbReference>
<gene>
    <name evidence="4" type="ORF">CGXH109_LOCUS118256</name>
</gene>
<dbReference type="AlphaFoldDB" id="A0A9W4WKV8"/>
<accession>A0A9W4WKV8</accession>
<reference evidence="4" key="1">
    <citation type="submission" date="2022-08" db="EMBL/GenBank/DDBJ databases">
        <authorList>
            <person name="Giroux E."/>
            <person name="Giroux E."/>
        </authorList>
    </citation>
    <scope>NUCLEOTIDE SEQUENCE</scope>
    <source>
        <strain evidence="4">H1091258</strain>
    </source>
</reference>
<evidence type="ECO:0000313" key="4">
    <source>
        <dbReference type="EMBL" id="CAI0652575.1"/>
    </source>
</evidence>
<dbReference type="SUPFAM" id="SSF52540">
    <property type="entry name" value="P-loop containing nucleoside triphosphate hydrolases"/>
    <property type="match status" value="1"/>
</dbReference>
<name>A0A9W4WKV8_9PEZI</name>
<dbReference type="InterPro" id="IPR027417">
    <property type="entry name" value="P-loop_NTPase"/>
</dbReference>
<dbReference type="GO" id="GO:0006281">
    <property type="term" value="P:DNA repair"/>
    <property type="evidence" value="ECO:0007669"/>
    <property type="project" value="TreeGrafter"/>
</dbReference>
<keyword evidence="3" id="KW-0067">ATP-binding</keyword>
<comment type="caution">
    <text evidence="4">The sequence shown here is derived from an EMBL/GenBank/DDBJ whole genome shotgun (WGS) entry which is preliminary data.</text>
</comment>
<dbReference type="PANTHER" id="PTHR45626:SF22">
    <property type="entry name" value="DNA REPAIR PROTEIN RAD5"/>
    <property type="match status" value="1"/>
</dbReference>
<dbReference type="GO" id="GO:0008094">
    <property type="term" value="F:ATP-dependent activity, acting on DNA"/>
    <property type="evidence" value="ECO:0007669"/>
    <property type="project" value="TreeGrafter"/>
</dbReference>
<dbReference type="GO" id="GO:0016787">
    <property type="term" value="F:hydrolase activity"/>
    <property type="evidence" value="ECO:0007669"/>
    <property type="project" value="UniProtKB-KW"/>
</dbReference>
<dbReference type="EMBL" id="CAMGZC010001378">
    <property type="protein sequence ID" value="CAI0652575.1"/>
    <property type="molecule type" value="Genomic_DNA"/>
</dbReference>
<sequence length="67" mass="7978">MRRCWMSKNLRIILRNTSEADKHAYLVEPHWNPTLEEQALAWIHRLGQSRQVTTVRLCVRNSFEEAS</sequence>
<keyword evidence="1" id="KW-0547">Nucleotide-binding</keyword>
<dbReference type="Gene3D" id="3.40.50.300">
    <property type="entry name" value="P-loop containing nucleotide triphosphate hydrolases"/>
    <property type="match status" value="1"/>
</dbReference>
<keyword evidence="5" id="KW-1185">Reference proteome</keyword>
<dbReference type="Proteomes" id="UP001152533">
    <property type="component" value="Unassembled WGS sequence"/>
</dbReference>
<dbReference type="GO" id="GO:0005524">
    <property type="term" value="F:ATP binding"/>
    <property type="evidence" value="ECO:0007669"/>
    <property type="project" value="UniProtKB-KW"/>
</dbReference>
<evidence type="ECO:0000256" key="3">
    <source>
        <dbReference type="ARBA" id="ARBA00022840"/>
    </source>
</evidence>
<evidence type="ECO:0000313" key="5">
    <source>
        <dbReference type="Proteomes" id="UP001152533"/>
    </source>
</evidence>
<evidence type="ECO:0000256" key="1">
    <source>
        <dbReference type="ARBA" id="ARBA00022741"/>
    </source>
</evidence>
<evidence type="ECO:0000256" key="2">
    <source>
        <dbReference type="ARBA" id="ARBA00022801"/>
    </source>
</evidence>
<keyword evidence="2" id="KW-0378">Hydrolase</keyword>
<protein>
    <submittedName>
        <fullName evidence="4">Uncharacterized protein</fullName>
    </submittedName>
</protein>
<proteinExistence type="predicted"/>
<organism evidence="4 5">
    <name type="scientific">Colletotrichum noveboracense</name>
    <dbReference type="NCBI Taxonomy" id="2664923"/>
    <lineage>
        <taxon>Eukaryota</taxon>
        <taxon>Fungi</taxon>
        <taxon>Dikarya</taxon>
        <taxon>Ascomycota</taxon>
        <taxon>Pezizomycotina</taxon>
        <taxon>Sordariomycetes</taxon>
        <taxon>Hypocreomycetidae</taxon>
        <taxon>Glomerellales</taxon>
        <taxon>Glomerellaceae</taxon>
        <taxon>Colletotrichum</taxon>
        <taxon>Colletotrichum gloeosporioides species complex</taxon>
    </lineage>
</organism>
<dbReference type="InterPro" id="IPR050628">
    <property type="entry name" value="SNF2_RAD54_helicase_TF"/>
</dbReference>
<dbReference type="PANTHER" id="PTHR45626">
    <property type="entry name" value="TRANSCRIPTION TERMINATION FACTOR 2-RELATED"/>
    <property type="match status" value="1"/>
</dbReference>